<comment type="caution">
    <text evidence="2">The sequence shown here is derived from an EMBL/GenBank/DDBJ whole genome shotgun (WGS) entry which is preliminary data.</text>
</comment>
<dbReference type="AlphaFoldDB" id="A0A8H7ATN8"/>
<sequence>MATNWSANPPSSAPEIVPAAPGEAPGEVLEEEEEEKPFIPSPSAAPAMTEVSRA</sequence>
<reference evidence="2" key="1">
    <citation type="submission" date="2020-02" db="EMBL/GenBank/DDBJ databases">
        <authorList>
            <person name="Palmer J.M."/>
        </authorList>
    </citation>
    <scope>NUCLEOTIDE SEQUENCE</scope>
    <source>
        <strain evidence="2">EPUS1.4</strain>
        <tissue evidence="2">Thallus</tissue>
    </source>
</reference>
<accession>A0A8H7ATN8</accession>
<dbReference type="Proteomes" id="UP000606974">
    <property type="component" value="Unassembled WGS sequence"/>
</dbReference>
<gene>
    <name evidence="2" type="ORF">GJ744_004494</name>
</gene>
<dbReference type="EMBL" id="JAACFV010000002">
    <property type="protein sequence ID" value="KAF7514169.1"/>
    <property type="molecule type" value="Genomic_DNA"/>
</dbReference>
<protein>
    <submittedName>
        <fullName evidence="2">Uncharacterized protein</fullName>
    </submittedName>
</protein>
<proteinExistence type="predicted"/>
<evidence type="ECO:0000313" key="3">
    <source>
        <dbReference type="Proteomes" id="UP000606974"/>
    </source>
</evidence>
<feature type="compositionally biased region" description="Polar residues" evidence="1">
    <location>
        <begin position="1"/>
        <end position="10"/>
    </location>
</feature>
<feature type="region of interest" description="Disordered" evidence="1">
    <location>
        <begin position="1"/>
        <end position="54"/>
    </location>
</feature>
<organism evidence="2 3">
    <name type="scientific">Endocarpon pusillum</name>
    <dbReference type="NCBI Taxonomy" id="364733"/>
    <lineage>
        <taxon>Eukaryota</taxon>
        <taxon>Fungi</taxon>
        <taxon>Dikarya</taxon>
        <taxon>Ascomycota</taxon>
        <taxon>Pezizomycotina</taxon>
        <taxon>Eurotiomycetes</taxon>
        <taxon>Chaetothyriomycetidae</taxon>
        <taxon>Verrucariales</taxon>
        <taxon>Verrucariaceae</taxon>
        <taxon>Endocarpon</taxon>
    </lineage>
</organism>
<evidence type="ECO:0000256" key="1">
    <source>
        <dbReference type="SAM" id="MobiDB-lite"/>
    </source>
</evidence>
<feature type="compositionally biased region" description="Low complexity" evidence="1">
    <location>
        <begin position="13"/>
        <end position="27"/>
    </location>
</feature>
<name>A0A8H7ATN8_9EURO</name>
<evidence type="ECO:0000313" key="2">
    <source>
        <dbReference type="EMBL" id="KAF7514169.1"/>
    </source>
</evidence>
<keyword evidence="3" id="KW-1185">Reference proteome</keyword>